<comment type="catalytic activity">
    <reaction evidence="5 6">
        <text>NAD(+) + ATP = ADP + NADP(+) + H(+)</text>
        <dbReference type="Rhea" id="RHEA:18629"/>
        <dbReference type="ChEBI" id="CHEBI:15378"/>
        <dbReference type="ChEBI" id="CHEBI:30616"/>
        <dbReference type="ChEBI" id="CHEBI:57540"/>
        <dbReference type="ChEBI" id="CHEBI:58349"/>
        <dbReference type="ChEBI" id="CHEBI:456216"/>
        <dbReference type="EC" id="2.7.1.23"/>
    </reaction>
</comment>
<accession>A0A412FIL6</accession>
<dbReference type="GO" id="GO:0006741">
    <property type="term" value="P:NADP+ biosynthetic process"/>
    <property type="evidence" value="ECO:0007669"/>
    <property type="project" value="UniProtKB-UniRule"/>
</dbReference>
<proteinExistence type="inferred from homology"/>
<organism evidence="8 9">
    <name type="scientific">Holdemania filiformis</name>
    <dbReference type="NCBI Taxonomy" id="61171"/>
    <lineage>
        <taxon>Bacteria</taxon>
        <taxon>Bacillati</taxon>
        <taxon>Bacillota</taxon>
        <taxon>Erysipelotrichia</taxon>
        <taxon>Erysipelotrichales</taxon>
        <taxon>Erysipelotrichaceae</taxon>
        <taxon>Holdemania</taxon>
    </lineage>
</organism>
<protein>
    <recommendedName>
        <fullName evidence="6">NAD kinase</fullName>
        <ecNumber evidence="6">2.7.1.23</ecNumber>
    </recommendedName>
    <alternativeName>
        <fullName evidence="6">ATP-dependent NAD kinase</fullName>
    </alternativeName>
</protein>
<comment type="cofactor">
    <cofactor evidence="6">
        <name>a divalent metal cation</name>
        <dbReference type="ChEBI" id="CHEBI:60240"/>
    </cofactor>
</comment>
<keyword evidence="6" id="KW-0067">ATP-binding</keyword>
<sequence length="309" mass="35064">MCGNKFEEETTKENQKGIKPLQRECARPPDEGKLLRPLKETVKKARKNMKQKFAVVHRPDETSRQLKDELAGKLGEAGWTEDERQPDLVFAIGGDGTFLYAVHEYLDQLENVKFVGIHSGTLGFFCDYRCDEMDLCVQDVTHRSPQCESARLLQVTARGGGQEKTIYALNEMRIENVTKTQLMDIDINGSFFETFRGTGLCLCTQIGSTAYNRSLGGAVIESGLPLLQLSEITGIHHRAYRSLASPLILRPESVIQLRSASFEGAFLCYDHLCFNLDQETEIEVFQSQKQVQIARYRDLAYLQRLRILF</sequence>
<keyword evidence="9" id="KW-1185">Reference proteome</keyword>
<dbReference type="AlphaFoldDB" id="A0A412FIL6"/>
<comment type="similarity">
    <text evidence="6">Belongs to the NAD kinase family.</text>
</comment>
<comment type="caution">
    <text evidence="6">Lacks conserved residue(s) required for the propagation of feature annotation.</text>
</comment>
<comment type="subcellular location">
    <subcellularLocation>
        <location evidence="6">Cytoplasm</location>
    </subcellularLocation>
</comment>
<evidence type="ECO:0000313" key="9">
    <source>
        <dbReference type="Proteomes" id="UP000284178"/>
    </source>
</evidence>
<dbReference type="GO" id="GO:0046872">
    <property type="term" value="F:metal ion binding"/>
    <property type="evidence" value="ECO:0007669"/>
    <property type="project" value="UniProtKB-UniRule"/>
</dbReference>
<evidence type="ECO:0000313" key="8">
    <source>
        <dbReference type="EMBL" id="RGR68007.1"/>
    </source>
</evidence>
<keyword evidence="4 6" id="KW-0520">NAD</keyword>
<evidence type="ECO:0000256" key="7">
    <source>
        <dbReference type="SAM" id="MobiDB-lite"/>
    </source>
</evidence>
<feature type="binding site" evidence="6">
    <location>
        <position position="196"/>
    </location>
    <ligand>
        <name>NAD(+)</name>
        <dbReference type="ChEBI" id="CHEBI:57540"/>
    </ligand>
</feature>
<dbReference type="GO" id="GO:0019674">
    <property type="term" value="P:NAD+ metabolic process"/>
    <property type="evidence" value="ECO:0007669"/>
    <property type="project" value="InterPro"/>
</dbReference>
<feature type="region of interest" description="Disordered" evidence="7">
    <location>
        <begin position="1"/>
        <end position="32"/>
    </location>
</feature>
<dbReference type="GO" id="GO:0005524">
    <property type="term" value="F:ATP binding"/>
    <property type="evidence" value="ECO:0007669"/>
    <property type="project" value="UniProtKB-KW"/>
</dbReference>
<reference evidence="8 9" key="1">
    <citation type="submission" date="2018-08" db="EMBL/GenBank/DDBJ databases">
        <title>A genome reference for cultivated species of the human gut microbiota.</title>
        <authorList>
            <person name="Zou Y."/>
            <person name="Xue W."/>
            <person name="Luo G."/>
        </authorList>
    </citation>
    <scope>NUCLEOTIDE SEQUENCE [LARGE SCALE GENOMIC DNA]</scope>
    <source>
        <strain evidence="8 9">AF24-29</strain>
    </source>
</reference>
<gene>
    <name evidence="6" type="primary">nadK</name>
    <name evidence="8" type="ORF">DWY25_16260</name>
</gene>
<keyword evidence="6" id="KW-0547">Nucleotide-binding</keyword>
<feature type="binding site" evidence="6">
    <location>
        <position position="206"/>
    </location>
    <ligand>
        <name>NAD(+)</name>
        <dbReference type="ChEBI" id="CHEBI:57540"/>
    </ligand>
</feature>
<feature type="active site" description="Proton acceptor" evidence="6">
    <location>
        <position position="95"/>
    </location>
</feature>
<name>A0A412FIL6_9FIRM</name>
<comment type="function">
    <text evidence="6">Involved in the regulation of the intracellular balance of NAD and NADP, and is a key enzyme in the biosynthesis of NADP. Catalyzes specifically the phosphorylation on 2'-hydroxyl of the adenosine moiety of NAD to yield NADP.</text>
</comment>
<keyword evidence="3 6" id="KW-0521">NADP</keyword>
<evidence type="ECO:0000256" key="4">
    <source>
        <dbReference type="ARBA" id="ARBA00023027"/>
    </source>
</evidence>
<feature type="binding site" evidence="6">
    <location>
        <begin position="170"/>
        <end position="171"/>
    </location>
    <ligand>
        <name>NAD(+)</name>
        <dbReference type="ChEBI" id="CHEBI:57540"/>
    </ligand>
</feature>
<dbReference type="InterPro" id="IPR017437">
    <property type="entry name" value="ATP-NAD_kinase_PpnK-typ_C"/>
</dbReference>
<dbReference type="PANTHER" id="PTHR20275:SF0">
    <property type="entry name" value="NAD KINASE"/>
    <property type="match status" value="1"/>
</dbReference>
<keyword evidence="6" id="KW-0963">Cytoplasm</keyword>
<evidence type="ECO:0000256" key="3">
    <source>
        <dbReference type="ARBA" id="ARBA00022857"/>
    </source>
</evidence>
<dbReference type="SUPFAM" id="SSF111331">
    <property type="entry name" value="NAD kinase/diacylglycerol kinase-like"/>
    <property type="match status" value="1"/>
</dbReference>
<dbReference type="EMBL" id="QRUP01000029">
    <property type="protein sequence ID" value="RGR68007.1"/>
    <property type="molecule type" value="Genomic_DNA"/>
</dbReference>
<evidence type="ECO:0000256" key="5">
    <source>
        <dbReference type="ARBA" id="ARBA00047925"/>
    </source>
</evidence>
<dbReference type="Gene3D" id="2.60.200.30">
    <property type="entry name" value="Probable inorganic polyphosphate/atp-NAD kinase, domain 2"/>
    <property type="match status" value="1"/>
</dbReference>
<keyword evidence="1 6" id="KW-0808">Transferase</keyword>
<dbReference type="InterPro" id="IPR002504">
    <property type="entry name" value="NADK"/>
</dbReference>
<dbReference type="HAMAP" id="MF_00361">
    <property type="entry name" value="NAD_kinase"/>
    <property type="match status" value="1"/>
</dbReference>
<comment type="caution">
    <text evidence="8">The sequence shown here is derived from an EMBL/GenBank/DDBJ whole genome shotgun (WGS) entry which is preliminary data.</text>
</comment>
<evidence type="ECO:0000256" key="2">
    <source>
        <dbReference type="ARBA" id="ARBA00022777"/>
    </source>
</evidence>
<keyword evidence="2 6" id="KW-0418">Kinase</keyword>
<evidence type="ECO:0000256" key="6">
    <source>
        <dbReference type="HAMAP-Rule" id="MF_00361"/>
    </source>
</evidence>
<dbReference type="Pfam" id="PF20143">
    <property type="entry name" value="NAD_kinase_C"/>
    <property type="match status" value="1"/>
</dbReference>
<dbReference type="Gene3D" id="3.40.50.10330">
    <property type="entry name" value="Probable inorganic polyphosphate/atp-NAD kinase, domain 1"/>
    <property type="match status" value="1"/>
</dbReference>
<dbReference type="InterPro" id="IPR017438">
    <property type="entry name" value="ATP-NAD_kinase_N"/>
</dbReference>
<dbReference type="GO" id="GO:0003951">
    <property type="term" value="F:NAD+ kinase activity"/>
    <property type="evidence" value="ECO:0007669"/>
    <property type="project" value="UniProtKB-UniRule"/>
</dbReference>
<feature type="binding site" evidence="6">
    <location>
        <begin position="95"/>
        <end position="96"/>
    </location>
    <ligand>
        <name>NAD(+)</name>
        <dbReference type="ChEBI" id="CHEBI:57540"/>
    </ligand>
</feature>
<dbReference type="NCBIfam" id="NF003424">
    <property type="entry name" value="PRK04885.1"/>
    <property type="match status" value="1"/>
</dbReference>
<dbReference type="GO" id="GO:0005737">
    <property type="term" value="C:cytoplasm"/>
    <property type="evidence" value="ECO:0007669"/>
    <property type="project" value="UniProtKB-SubCell"/>
</dbReference>
<dbReference type="EC" id="2.7.1.23" evidence="6"/>
<dbReference type="GO" id="GO:0051287">
    <property type="term" value="F:NAD binding"/>
    <property type="evidence" value="ECO:0007669"/>
    <property type="project" value="UniProtKB-ARBA"/>
</dbReference>
<evidence type="ECO:0000256" key="1">
    <source>
        <dbReference type="ARBA" id="ARBA00022679"/>
    </source>
</evidence>
<dbReference type="Proteomes" id="UP000284178">
    <property type="component" value="Unassembled WGS sequence"/>
</dbReference>
<feature type="binding site" evidence="6">
    <location>
        <begin position="209"/>
        <end position="214"/>
    </location>
    <ligand>
        <name>NAD(+)</name>
        <dbReference type="ChEBI" id="CHEBI:57540"/>
    </ligand>
</feature>
<dbReference type="PANTHER" id="PTHR20275">
    <property type="entry name" value="NAD KINASE"/>
    <property type="match status" value="1"/>
</dbReference>
<dbReference type="InterPro" id="IPR016064">
    <property type="entry name" value="NAD/diacylglycerol_kinase_sf"/>
</dbReference>